<feature type="region of interest" description="Disordered" evidence="1">
    <location>
        <begin position="109"/>
        <end position="162"/>
    </location>
</feature>
<dbReference type="RefSeq" id="WP_307395093.1">
    <property type="nucleotide sequence ID" value="NZ_BAAADK010000047.1"/>
</dbReference>
<dbReference type="EMBL" id="JAUSTY010000010">
    <property type="protein sequence ID" value="MDQ0166689.1"/>
    <property type="molecule type" value="Genomic_DNA"/>
</dbReference>
<feature type="compositionally biased region" description="Polar residues" evidence="1">
    <location>
        <begin position="142"/>
        <end position="151"/>
    </location>
</feature>
<comment type="caution">
    <text evidence="2">The sequence shown here is derived from an EMBL/GenBank/DDBJ whole genome shotgun (WGS) entry which is preliminary data.</text>
</comment>
<organism evidence="2 3">
    <name type="scientific">Caldalkalibacillus horti</name>
    <dbReference type="NCBI Taxonomy" id="77523"/>
    <lineage>
        <taxon>Bacteria</taxon>
        <taxon>Bacillati</taxon>
        <taxon>Bacillota</taxon>
        <taxon>Bacilli</taxon>
        <taxon>Bacillales</taxon>
        <taxon>Bacillaceae</taxon>
        <taxon>Caldalkalibacillus</taxon>
    </lineage>
</organism>
<accession>A0ABT9W0A8</accession>
<feature type="compositionally biased region" description="Low complexity" evidence="1">
    <location>
        <begin position="114"/>
        <end position="133"/>
    </location>
</feature>
<sequence>MKLSEFFSGINQKKKVKEAINKIDKLEQHIYDLEQKLLMLDQPNHHEENTSVHSQAEQISPPIIVEKLHIEKISIDKFELSNNFGALGIKELQGKLNIGANYGEANTTAKHIKTNTTSAESNNTEEGNESPNSLIKNDHTSDSLNRSTSNFPPRYSIKGKEE</sequence>
<proteinExistence type="predicted"/>
<keyword evidence="3" id="KW-1185">Reference proteome</keyword>
<gene>
    <name evidence="2" type="ORF">J2S11_002605</name>
</gene>
<protein>
    <submittedName>
        <fullName evidence="2">Uncharacterized protein</fullName>
    </submittedName>
</protein>
<reference evidence="2 3" key="1">
    <citation type="submission" date="2023-07" db="EMBL/GenBank/DDBJ databases">
        <title>Genomic Encyclopedia of Type Strains, Phase IV (KMG-IV): sequencing the most valuable type-strain genomes for metagenomic binning, comparative biology and taxonomic classification.</title>
        <authorList>
            <person name="Goeker M."/>
        </authorList>
    </citation>
    <scope>NUCLEOTIDE SEQUENCE [LARGE SCALE GENOMIC DNA]</scope>
    <source>
        <strain evidence="2 3">DSM 12751</strain>
    </source>
</reference>
<dbReference type="Proteomes" id="UP001235840">
    <property type="component" value="Unassembled WGS sequence"/>
</dbReference>
<name>A0ABT9W0A8_9BACI</name>
<evidence type="ECO:0000313" key="2">
    <source>
        <dbReference type="EMBL" id="MDQ0166689.1"/>
    </source>
</evidence>
<evidence type="ECO:0000256" key="1">
    <source>
        <dbReference type="SAM" id="MobiDB-lite"/>
    </source>
</evidence>
<evidence type="ECO:0000313" key="3">
    <source>
        <dbReference type="Proteomes" id="UP001235840"/>
    </source>
</evidence>